<evidence type="ECO:0000313" key="6">
    <source>
        <dbReference type="Proteomes" id="UP000229757"/>
    </source>
</evidence>
<sequence length="412" mass="47345">MSTVVYVFADWEAFDEPILVGTLRSSVIKNKEHFSFSYDNDWLQSPYAQKIDPDLNLYSGAQHSENSKNFRTFLDSCPDRWGRLLMKRREAIIARKEDRRPNLLYEIDYLLGVHDLYRLGALRFKREMNGAFLDNDEKLAAPPISSLRDLEYAAQQVEDNHNTDDAEYLKWLTMLMSPGSSLGGARPKASVVDENNHLWIAKFPSQLDDHDIAAWEFVVYQLAVGADIQMAECRIEKFNSHHHTFLTKRFDRTPEHRLHFTSAMTQLGYYDGDYDASYLELAQFITEHGANTKEDLAQLWRRIVFNIAVSNTDDHLRNHGFIYSNGGWLLSPAYDINPVTPANGLHLNITEDDNSLSYELAMDVIEFFQLSTSQAQRIKDEVLLSVARWKTVANSINISRSEQLNMASAFNV</sequence>
<evidence type="ECO:0000256" key="2">
    <source>
        <dbReference type="ARBA" id="ARBA00022679"/>
    </source>
</evidence>
<dbReference type="InterPro" id="IPR012893">
    <property type="entry name" value="HipA-like_C"/>
</dbReference>
<feature type="domain" description="HipA-like C-terminal" evidence="4">
    <location>
        <begin position="180"/>
        <end position="386"/>
    </location>
</feature>
<name>A0A2K8KSC8_9GAMM</name>
<reference evidence="5 6" key="1">
    <citation type="journal article" date="2017" name="Environ. Microbiol.">
        <title>Genomic and physiological analyses of 'Reinekea forsetii' reveal a versatile opportunistic lifestyle during spring algae blooms.</title>
        <authorList>
            <person name="Avci B."/>
            <person name="Hahnke R.L."/>
            <person name="Chafee M."/>
            <person name="Fischer T."/>
            <person name="Gruber-Vodicka H."/>
            <person name="Tegetmeyer H.E."/>
            <person name="Harder J."/>
            <person name="Fuchs B.M."/>
            <person name="Amann R.I."/>
            <person name="Teeling H."/>
        </authorList>
    </citation>
    <scope>NUCLEOTIDE SEQUENCE [LARGE SCALE GENOMIC DNA]</scope>
    <source>
        <strain evidence="5 6">Hel1_31_D35</strain>
    </source>
</reference>
<dbReference type="GO" id="GO:0004674">
    <property type="term" value="F:protein serine/threonine kinase activity"/>
    <property type="evidence" value="ECO:0007669"/>
    <property type="project" value="TreeGrafter"/>
</dbReference>
<dbReference type="GO" id="GO:0005829">
    <property type="term" value="C:cytosol"/>
    <property type="evidence" value="ECO:0007669"/>
    <property type="project" value="TreeGrafter"/>
</dbReference>
<evidence type="ECO:0000259" key="4">
    <source>
        <dbReference type="Pfam" id="PF07804"/>
    </source>
</evidence>
<keyword evidence="2" id="KW-0808">Transferase</keyword>
<proteinExistence type="inferred from homology"/>
<evidence type="ECO:0000256" key="1">
    <source>
        <dbReference type="ARBA" id="ARBA00010164"/>
    </source>
</evidence>
<organism evidence="5 6">
    <name type="scientific">Reinekea forsetii</name>
    <dbReference type="NCBI Taxonomy" id="1336806"/>
    <lineage>
        <taxon>Bacteria</taxon>
        <taxon>Pseudomonadati</taxon>
        <taxon>Pseudomonadota</taxon>
        <taxon>Gammaproteobacteria</taxon>
        <taxon>Oceanospirillales</taxon>
        <taxon>Saccharospirillaceae</taxon>
        <taxon>Reinekea</taxon>
    </lineage>
</organism>
<dbReference type="Pfam" id="PF07804">
    <property type="entry name" value="HipA_C"/>
    <property type="match status" value="1"/>
</dbReference>
<gene>
    <name evidence="5" type="ORF">REIFOR_00648</name>
</gene>
<dbReference type="Gene3D" id="1.10.1070.20">
    <property type="match status" value="1"/>
</dbReference>
<evidence type="ECO:0000256" key="3">
    <source>
        <dbReference type="ARBA" id="ARBA00022777"/>
    </source>
</evidence>
<keyword evidence="3" id="KW-0418">Kinase</keyword>
<dbReference type="OrthoDB" id="9805913at2"/>
<dbReference type="Proteomes" id="UP000229757">
    <property type="component" value="Chromosome"/>
</dbReference>
<evidence type="ECO:0000313" key="5">
    <source>
        <dbReference type="EMBL" id="ATX75816.1"/>
    </source>
</evidence>
<accession>A0A2K8KSC8</accession>
<dbReference type="PANTHER" id="PTHR37419">
    <property type="entry name" value="SERINE/THREONINE-PROTEIN KINASE TOXIN HIPA"/>
    <property type="match status" value="1"/>
</dbReference>
<dbReference type="RefSeq" id="WP_100256197.1">
    <property type="nucleotide sequence ID" value="NZ_CP011797.1"/>
</dbReference>
<comment type="similarity">
    <text evidence="1">Belongs to the HipA Ser/Thr kinase family.</text>
</comment>
<dbReference type="AlphaFoldDB" id="A0A2K8KSC8"/>
<keyword evidence="6" id="KW-1185">Reference proteome</keyword>
<dbReference type="PANTHER" id="PTHR37419:SF8">
    <property type="entry name" value="TOXIN YJJJ"/>
    <property type="match status" value="1"/>
</dbReference>
<dbReference type="KEGG" id="rfo:REIFOR_00648"/>
<dbReference type="EMBL" id="CP011797">
    <property type="protein sequence ID" value="ATX75816.1"/>
    <property type="molecule type" value="Genomic_DNA"/>
</dbReference>
<protein>
    <submittedName>
        <fullName evidence="5">HipA domain protein-containing protein</fullName>
    </submittedName>
</protein>
<dbReference type="InterPro" id="IPR052028">
    <property type="entry name" value="HipA_Ser/Thr_kinase"/>
</dbReference>